<feature type="domain" description="Sulfide dehydrogenase [flavocytochrome c] flavoprotein chain central" evidence="5">
    <location>
        <begin position="177"/>
        <end position="295"/>
    </location>
</feature>
<evidence type="ECO:0008006" key="8">
    <source>
        <dbReference type="Google" id="ProtNLM"/>
    </source>
</evidence>
<sequence>MDAGAQSLMNDQRRRLLKWLATGVGVSAISAFAGNGRSEPGRRTRVVVIGGGFAGATFARTLHQLDESIHIVLIEPNRFYHCCPLGAEFLVGKRSEQSLMFDYDKLARSGIEVVHEHALSINAQARQVSTRSGRIFGYDRCVVATGIGFRHHTIAGYDAAAAEIFPHAWAGGGQLRLLGRQLAEMRNGGTVLIAAPPDDYRCPPGPYERASLIAEYLMRHKPASQLIVLDAKHRFAKQAQFELAWKRLYGYGSADSVIRWIGSREGGTVRGVDVAKRRVLTDGGPMEGDVINIIPAQRADDFSHRNGLAADHGWCPVDTQTLESLQVPGVHVIGDAAYAERLPKSAFAATCQARVCALAIHHQLHGLPLLEPRFMNVCYSLCGDDYGISVFLDYQRDAASNILEVETLRVTPLEASREDYRREAMSAYSMFDSMVEEAFG</sequence>
<dbReference type="PANTHER" id="PTHR43755:SF1">
    <property type="entry name" value="FAD-DEPENDENT PYRIDINE NUCLEOTIDE-DISULPHIDE OXIDOREDUCTASE"/>
    <property type="match status" value="1"/>
</dbReference>
<evidence type="ECO:0000259" key="3">
    <source>
        <dbReference type="Pfam" id="PF07992"/>
    </source>
</evidence>
<dbReference type="GO" id="GO:0016491">
    <property type="term" value="F:oxidoreductase activity"/>
    <property type="evidence" value="ECO:0007669"/>
    <property type="project" value="InterPro"/>
</dbReference>
<dbReference type="InterPro" id="IPR015323">
    <property type="entry name" value="FlavoCytC_S_DH_flav-bd"/>
</dbReference>
<dbReference type="InterPro" id="IPR049386">
    <property type="entry name" value="FCSD_central"/>
</dbReference>
<evidence type="ECO:0000313" key="6">
    <source>
        <dbReference type="EMBL" id="AXI61433.1"/>
    </source>
</evidence>
<evidence type="ECO:0000256" key="1">
    <source>
        <dbReference type="ARBA" id="ARBA00022630"/>
    </source>
</evidence>
<dbReference type="Pfam" id="PF07992">
    <property type="entry name" value="Pyr_redox_2"/>
    <property type="match status" value="1"/>
</dbReference>
<protein>
    <recommendedName>
        <fullName evidence="8">Cytochrome C</fullName>
    </recommendedName>
</protein>
<dbReference type="InterPro" id="IPR023753">
    <property type="entry name" value="FAD/NAD-binding_dom"/>
</dbReference>
<gene>
    <name evidence="6" type="ORF">DLD99_13450</name>
</gene>
<feature type="domain" description="Flavocytochrome c sulphide dehydrogenase flavin-binding" evidence="4">
    <location>
        <begin position="371"/>
        <end position="439"/>
    </location>
</feature>
<dbReference type="Pfam" id="PF21706">
    <property type="entry name" value="FCSD_central"/>
    <property type="match status" value="1"/>
</dbReference>
<dbReference type="Gene3D" id="3.50.50.60">
    <property type="entry name" value="FAD/NAD(P)-binding domain"/>
    <property type="match status" value="2"/>
</dbReference>
<dbReference type="InterPro" id="IPR036188">
    <property type="entry name" value="FAD/NAD-bd_sf"/>
</dbReference>
<dbReference type="GO" id="GO:0050660">
    <property type="term" value="F:flavin adenine dinucleotide binding"/>
    <property type="evidence" value="ECO:0007669"/>
    <property type="project" value="InterPro"/>
</dbReference>
<dbReference type="EMBL" id="CP029608">
    <property type="protein sequence ID" value="AXI61433.1"/>
    <property type="molecule type" value="Genomic_DNA"/>
</dbReference>
<organism evidence="6 7">
    <name type="scientific">Pseudomonas kribbensis</name>
    <dbReference type="NCBI Taxonomy" id="1628086"/>
    <lineage>
        <taxon>Bacteria</taxon>
        <taxon>Pseudomonadati</taxon>
        <taxon>Pseudomonadota</taxon>
        <taxon>Gammaproteobacteria</taxon>
        <taxon>Pseudomonadales</taxon>
        <taxon>Pseudomonadaceae</taxon>
        <taxon>Pseudomonas</taxon>
    </lineage>
</organism>
<dbReference type="InterPro" id="IPR052541">
    <property type="entry name" value="SQRD"/>
</dbReference>
<evidence type="ECO:0000259" key="4">
    <source>
        <dbReference type="Pfam" id="PF09242"/>
    </source>
</evidence>
<name>A0A345RQ67_9PSED</name>
<dbReference type="Gene3D" id="3.90.760.10">
    <property type="entry name" value="Flavocytochrome c sulphide dehydrogenase, flavin-binding domain"/>
    <property type="match status" value="1"/>
</dbReference>
<dbReference type="SUPFAM" id="SSF55424">
    <property type="entry name" value="FAD/NAD-linked reductases, dimerisation (C-terminal) domain"/>
    <property type="match status" value="1"/>
</dbReference>
<proteinExistence type="predicted"/>
<feature type="domain" description="FAD/NAD(P)-binding" evidence="3">
    <location>
        <begin position="45"/>
        <end position="157"/>
    </location>
</feature>
<dbReference type="InterPro" id="IPR016156">
    <property type="entry name" value="FAD/NAD-linked_Rdtase_dimer_sf"/>
</dbReference>
<keyword evidence="1" id="KW-0285">Flavoprotein</keyword>
<dbReference type="Proteomes" id="UP000253720">
    <property type="component" value="Chromosome"/>
</dbReference>
<dbReference type="InterPro" id="IPR037092">
    <property type="entry name" value="FlavoCytC_S_DH_flav-bd_sf"/>
</dbReference>
<dbReference type="KEGG" id="pke:DLD99_13450"/>
<dbReference type="AlphaFoldDB" id="A0A345RQ67"/>
<reference evidence="6 7" key="1">
    <citation type="submission" date="2018-05" db="EMBL/GenBank/DDBJ databases">
        <title>Complete genome sequence of Pseudomonas kribbensis 46-2(T).</title>
        <authorList>
            <person name="Jeong H."/>
            <person name="Lee S.-G."/>
            <person name="Rha E."/>
            <person name="Kim H."/>
        </authorList>
    </citation>
    <scope>NUCLEOTIDE SEQUENCE [LARGE SCALE GENOMIC DNA]</scope>
    <source>
        <strain evidence="6 7">46-2</strain>
    </source>
</reference>
<evidence type="ECO:0000313" key="7">
    <source>
        <dbReference type="Proteomes" id="UP000253720"/>
    </source>
</evidence>
<dbReference type="Pfam" id="PF09242">
    <property type="entry name" value="FCSD-flav_bind"/>
    <property type="match status" value="1"/>
</dbReference>
<dbReference type="PANTHER" id="PTHR43755">
    <property type="match status" value="1"/>
</dbReference>
<evidence type="ECO:0000259" key="5">
    <source>
        <dbReference type="Pfam" id="PF21706"/>
    </source>
</evidence>
<keyword evidence="2" id="KW-0274">FAD</keyword>
<accession>A0A345RQ67</accession>
<dbReference type="SUPFAM" id="SSF51905">
    <property type="entry name" value="FAD/NAD(P)-binding domain"/>
    <property type="match status" value="2"/>
</dbReference>
<evidence type="ECO:0000256" key="2">
    <source>
        <dbReference type="ARBA" id="ARBA00022827"/>
    </source>
</evidence>
<keyword evidence="7" id="KW-1185">Reference proteome</keyword>